<name>I4EH81_9BACT</name>
<sequence length="231" mass="26101">MTRLLKFSPRSAIALLWILFILYPNPLLLARSIAHALNPPVEPAAVQAWADELPNDPAYIEQQVLGRFVPYAVPWQSYGVPWYYPTTSEVVAMGKGDCQARMLVLASILKAKDIPYRLEASLDHIWVDYPGKQSNELENAELALLQDGKLQLPERWDWGQSYRIEKDYFWDTMPLERKLLLFGGLLVILLWRVAGERIVSWMALTPGPDGASPNSRRGETVGGDASLPRNE</sequence>
<dbReference type="AlphaFoldDB" id="I4EH81"/>
<evidence type="ECO:0000256" key="1">
    <source>
        <dbReference type="SAM" id="MobiDB-lite"/>
    </source>
</evidence>
<evidence type="ECO:0000313" key="3">
    <source>
        <dbReference type="Proteomes" id="UP000004221"/>
    </source>
</evidence>
<protein>
    <recommendedName>
        <fullName evidence="4">Transglutaminase-like domain-containing protein</fullName>
    </recommendedName>
</protein>
<evidence type="ECO:0008006" key="4">
    <source>
        <dbReference type="Google" id="ProtNLM"/>
    </source>
</evidence>
<evidence type="ECO:0000313" key="2">
    <source>
        <dbReference type="EMBL" id="CCF84043.1"/>
    </source>
</evidence>
<dbReference type="RefSeq" id="WP_008477886.1">
    <property type="nucleotide sequence ID" value="NZ_CAGS01000226.1"/>
</dbReference>
<dbReference type="Proteomes" id="UP000004221">
    <property type="component" value="Unassembled WGS sequence"/>
</dbReference>
<organism evidence="2 3">
    <name type="scientific">Nitrolancea hollandica Lb</name>
    <dbReference type="NCBI Taxonomy" id="1129897"/>
    <lineage>
        <taxon>Bacteria</taxon>
        <taxon>Pseudomonadati</taxon>
        <taxon>Thermomicrobiota</taxon>
        <taxon>Thermomicrobia</taxon>
        <taxon>Sphaerobacterales</taxon>
        <taxon>Sphaerobacterineae</taxon>
        <taxon>Sphaerobacteraceae</taxon>
        <taxon>Nitrolancea</taxon>
    </lineage>
</organism>
<comment type="caution">
    <text evidence="2">The sequence shown here is derived from an EMBL/GenBank/DDBJ whole genome shotgun (WGS) entry which is preliminary data.</text>
</comment>
<feature type="region of interest" description="Disordered" evidence="1">
    <location>
        <begin position="209"/>
        <end position="231"/>
    </location>
</feature>
<accession>I4EH81</accession>
<keyword evidence="3" id="KW-1185">Reference proteome</keyword>
<reference evidence="2 3" key="1">
    <citation type="journal article" date="2012" name="ISME J.">
        <title>Nitrification expanded: discovery, physiology and genomics of a nitrite-oxidizing bacterium from the phylum Chloroflexi.</title>
        <authorList>
            <person name="Sorokin D.Y."/>
            <person name="Lucker S."/>
            <person name="Vejmelkova D."/>
            <person name="Kostrikina N.A."/>
            <person name="Kleerebezem R."/>
            <person name="Rijpstra W.I."/>
            <person name="Damste J.S."/>
            <person name="Le Paslier D."/>
            <person name="Muyzer G."/>
            <person name="Wagner M."/>
            <person name="van Loosdrecht M.C."/>
            <person name="Daims H."/>
        </authorList>
    </citation>
    <scope>NUCLEOTIDE SEQUENCE [LARGE SCALE GENOMIC DNA]</scope>
    <source>
        <strain evidence="3">none</strain>
    </source>
</reference>
<dbReference type="EMBL" id="CAGS01000226">
    <property type="protein sequence ID" value="CCF84043.1"/>
    <property type="molecule type" value="Genomic_DNA"/>
</dbReference>
<gene>
    <name evidence="2" type="ORF">NITHO_3010024</name>
</gene>
<proteinExistence type="predicted"/>